<feature type="domain" description="RNA polymerase sigma-70 region 2" evidence="7">
    <location>
        <begin position="26"/>
        <end position="92"/>
    </location>
</feature>
<protein>
    <recommendedName>
        <fullName evidence="6">RNA polymerase sigma factor</fullName>
    </recommendedName>
</protein>
<dbReference type="GO" id="GO:0003677">
    <property type="term" value="F:DNA binding"/>
    <property type="evidence" value="ECO:0007669"/>
    <property type="project" value="UniProtKB-KW"/>
</dbReference>
<gene>
    <name evidence="9" type="ORF">HNQ39_001339</name>
</gene>
<keyword evidence="4 6" id="KW-0238">DNA-binding</keyword>
<dbReference type="Gene3D" id="1.10.1740.10">
    <property type="match status" value="1"/>
</dbReference>
<dbReference type="GO" id="GO:0016987">
    <property type="term" value="F:sigma factor activity"/>
    <property type="evidence" value="ECO:0007669"/>
    <property type="project" value="UniProtKB-KW"/>
</dbReference>
<dbReference type="InterPro" id="IPR013324">
    <property type="entry name" value="RNA_pol_sigma_r3/r4-like"/>
</dbReference>
<keyword evidence="3 6" id="KW-0731">Sigma factor</keyword>
<dbReference type="PANTHER" id="PTHR43133:SF8">
    <property type="entry name" value="RNA POLYMERASE SIGMA FACTOR HI_1459-RELATED"/>
    <property type="match status" value="1"/>
</dbReference>
<dbReference type="PANTHER" id="PTHR43133">
    <property type="entry name" value="RNA POLYMERASE ECF-TYPE SIGMA FACTO"/>
    <property type="match status" value="1"/>
</dbReference>
<name>A0A7W9W6H7_ARMRO</name>
<dbReference type="SUPFAM" id="SSF88946">
    <property type="entry name" value="Sigma2 domain of RNA polymerase sigma factors"/>
    <property type="match status" value="1"/>
</dbReference>
<accession>A0A7W9W6H7</accession>
<evidence type="ECO:0000256" key="5">
    <source>
        <dbReference type="ARBA" id="ARBA00023163"/>
    </source>
</evidence>
<feature type="domain" description="RNA polymerase sigma factor 70 region 4 type 2" evidence="8">
    <location>
        <begin position="117"/>
        <end position="163"/>
    </location>
</feature>
<dbReference type="Pfam" id="PF04542">
    <property type="entry name" value="Sigma70_r2"/>
    <property type="match status" value="1"/>
</dbReference>
<dbReference type="InterPro" id="IPR013325">
    <property type="entry name" value="RNA_pol_sigma_r2"/>
</dbReference>
<evidence type="ECO:0000256" key="6">
    <source>
        <dbReference type="RuleBase" id="RU000716"/>
    </source>
</evidence>
<evidence type="ECO:0000313" key="10">
    <source>
        <dbReference type="Proteomes" id="UP000520814"/>
    </source>
</evidence>
<evidence type="ECO:0000259" key="7">
    <source>
        <dbReference type="Pfam" id="PF04542"/>
    </source>
</evidence>
<organism evidence="9 10">
    <name type="scientific">Armatimonas rosea</name>
    <dbReference type="NCBI Taxonomy" id="685828"/>
    <lineage>
        <taxon>Bacteria</taxon>
        <taxon>Bacillati</taxon>
        <taxon>Armatimonadota</taxon>
        <taxon>Armatimonadia</taxon>
        <taxon>Armatimonadales</taxon>
        <taxon>Armatimonadaceae</taxon>
        <taxon>Armatimonas</taxon>
    </lineage>
</organism>
<dbReference type="PROSITE" id="PS01063">
    <property type="entry name" value="SIGMA70_ECF"/>
    <property type="match status" value="1"/>
</dbReference>
<dbReference type="AlphaFoldDB" id="A0A7W9W6H7"/>
<comment type="caution">
    <text evidence="9">The sequence shown here is derived from an EMBL/GenBank/DDBJ whole genome shotgun (WGS) entry which is preliminary data.</text>
</comment>
<keyword evidence="2 6" id="KW-0805">Transcription regulation</keyword>
<dbReference type="InterPro" id="IPR039425">
    <property type="entry name" value="RNA_pol_sigma-70-like"/>
</dbReference>
<reference evidence="9 10" key="1">
    <citation type="submission" date="2020-08" db="EMBL/GenBank/DDBJ databases">
        <title>Genomic Encyclopedia of Type Strains, Phase IV (KMG-IV): sequencing the most valuable type-strain genomes for metagenomic binning, comparative biology and taxonomic classification.</title>
        <authorList>
            <person name="Goeker M."/>
        </authorList>
    </citation>
    <scope>NUCLEOTIDE SEQUENCE [LARGE SCALE GENOMIC DNA]</scope>
    <source>
        <strain evidence="9 10">DSM 23562</strain>
    </source>
</reference>
<dbReference type="InterPro" id="IPR036388">
    <property type="entry name" value="WH-like_DNA-bd_sf"/>
</dbReference>
<keyword evidence="10" id="KW-1185">Reference proteome</keyword>
<dbReference type="NCBIfam" id="TIGR02937">
    <property type="entry name" value="sigma70-ECF"/>
    <property type="match status" value="1"/>
</dbReference>
<sequence length="181" mass="20737">MALRASSERSLLLRAQRGDRAAFDGLVQLHQTPLRGFLRRRLPSDAVEDVIQETFLAAWSALPAFEPRVRLKTWLYRIALHKVADSMRRSSREVPFDQLAQEPVDTGLAATENALWARALLAQLPDEQRLLLELYYFDDLTLAEVALVLDRNLNTVKYHFYQAHARSLRLSGMTNQEEAHP</sequence>
<evidence type="ECO:0000256" key="3">
    <source>
        <dbReference type="ARBA" id="ARBA00023082"/>
    </source>
</evidence>
<dbReference type="InterPro" id="IPR013249">
    <property type="entry name" value="RNA_pol_sigma70_r4_t2"/>
</dbReference>
<dbReference type="Gene3D" id="1.10.10.10">
    <property type="entry name" value="Winged helix-like DNA-binding domain superfamily/Winged helix DNA-binding domain"/>
    <property type="match status" value="1"/>
</dbReference>
<evidence type="ECO:0000259" key="8">
    <source>
        <dbReference type="Pfam" id="PF08281"/>
    </source>
</evidence>
<dbReference type="GO" id="GO:0006352">
    <property type="term" value="P:DNA-templated transcription initiation"/>
    <property type="evidence" value="ECO:0007669"/>
    <property type="project" value="InterPro"/>
</dbReference>
<keyword evidence="5 6" id="KW-0804">Transcription</keyword>
<dbReference type="InterPro" id="IPR007627">
    <property type="entry name" value="RNA_pol_sigma70_r2"/>
</dbReference>
<evidence type="ECO:0000256" key="1">
    <source>
        <dbReference type="ARBA" id="ARBA00010641"/>
    </source>
</evidence>
<dbReference type="SUPFAM" id="SSF88659">
    <property type="entry name" value="Sigma3 and sigma4 domains of RNA polymerase sigma factors"/>
    <property type="match status" value="1"/>
</dbReference>
<dbReference type="InterPro" id="IPR014284">
    <property type="entry name" value="RNA_pol_sigma-70_dom"/>
</dbReference>
<evidence type="ECO:0000256" key="2">
    <source>
        <dbReference type="ARBA" id="ARBA00023015"/>
    </source>
</evidence>
<dbReference type="InterPro" id="IPR000838">
    <property type="entry name" value="RNA_pol_sigma70_ECF_CS"/>
</dbReference>
<evidence type="ECO:0000256" key="4">
    <source>
        <dbReference type="ARBA" id="ARBA00023125"/>
    </source>
</evidence>
<evidence type="ECO:0000313" key="9">
    <source>
        <dbReference type="EMBL" id="MBB6049577.1"/>
    </source>
</evidence>
<dbReference type="EMBL" id="JACHGW010000001">
    <property type="protein sequence ID" value="MBB6049577.1"/>
    <property type="molecule type" value="Genomic_DNA"/>
</dbReference>
<dbReference type="RefSeq" id="WP_184193175.1">
    <property type="nucleotide sequence ID" value="NZ_JACHGW010000001.1"/>
</dbReference>
<proteinExistence type="inferred from homology"/>
<comment type="similarity">
    <text evidence="1 6">Belongs to the sigma-70 factor family. ECF subfamily.</text>
</comment>
<dbReference type="GO" id="GO:0006950">
    <property type="term" value="P:response to stress"/>
    <property type="evidence" value="ECO:0007669"/>
    <property type="project" value="UniProtKB-ARBA"/>
</dbReference>
<dbReference type="Proteomes" id="UP000520814">
    <property type="component" value="Unassembled WGS sequence"/>
</dbReference>
<dbReference type="Pfam" id="PF08281">
    <property type="entry name" value="Sigma70_r4_2"/>
    <property type="match status" value="1"/>
</dbReference>